<gene>
    <name evidence="2" type="ORF">EXJ73_23600</name>
</gene>
<dbReference type="RefSeq" id="WP_268148542.1">
    <property type="nucleotide sequence ID" value="NZ_JAPPUW010000004.1"/>
</dbReference>
<organism evidence="2 3">
    <name type="scientific">Pelomonas aquatica</name>
    <dbReference type="NCBI Taxonomy" id="431058"/>
    <lineage>
        <taxon>Bacteria</taxon>
        <taxon>Pseudomonadati</taxon>
        <taxon>Pseudomonadota</taxon>
        <taxon>Betaproteobacteria</taxon>
        <taxon>Burkholderiales</taxon>
        <taxon>Sphaerotilaceae</taxon>
        <taxon>Roseateles</taxon>
    </lineage>
</organism>
<reference evidence="2" key="1">
    <citation type="submission" date="2019-02" db="EMBL/GenBank/DDBJ databases">
        <title>Draft genome of the type strain Pelomonas aquatica CCUG 52575T.</title>
        <authorList>
            <person name="Gomila M."/>
            <person name="Lalucat J."/>
        </authorList>
    </citation>
    <scope>NUCLEOTIDE SEQUENCE</scope>
    <source>
        <strain evidence="2">CCUG 52575</strain>
    </source>
</reference>
<keyword evidence="3" id="KW-1185">Reference proteome</keyword>
<dbReference type="AlphaFoldDB" id="A0A9X4LMT8"/>
<feature type="transmembrane region" description="Helical" evidence="1">
    <location>
        <begin position="21"/>
        <end position="39"/>
    </location>
</feature>
<evidence type="ECO:0000313" key="3">
    <source>
        <dbReference type="Proteomes" id="UP001152766"/>
    </source>
</evidence>
<dbReference type="EMBL" id="SGUG01000100">
    <property type="protein sequence ID" value="MDG0865442.1"/>
    <property type="molecule type" value="Genomic_DNA"/>
</dbReference>
<sequence>MKFRTQTKRVAQTSTGPAGRVLRAMALGAGLLMSAMAWAGPSVTYVATQGAGISWSYDYTVTGPIDQFGGIDLVFGYASYANLASSSIDPSIVITQPDSVVLLDGDVLATFDSAALGSGSTAMFSVSFDWLGAKGSMPGPQAFSIFDANGGFVLAGRTTPTGSNPSPLPEPSEATLAVVALLALSLTRRRAA</sequence>
<proteinExistence type="predicted"/>
<protein>
    <submittedName>
        <fullName evidence="2">Uncharacterized protein</fullName>
    </submittedName>
</protein>
<comment type="caution">
    <text evidence="2">The sequence shown here is derived from an EMBL/GenBank/DDBJ whole genome shotgun (WGS) entry which is preliminary data.</text>
</comment>
<name>A0A9X4LMT8_9BURK</name>
<accession>A0A9X4LMT8</accession>
<dbReference type="Proteomes" id="UP001152766">
    <property type="component" value="Unassembled WGS sequence"/>
</dbReference>
<evidence type="ECO:0000313" key="2">
    <source>
        <dbReference type="EMBL" id="MDG0865442.1"/>
    </source>
</evidence>
<keyword evidence="1" id="KW-1133">Transmembrane helix</keyword>
<keyword evidence="1" id="KW-0472">Membrane</keyword>
<keyword evidence="1" id="KW-0812">Transmembrane</keyword>
<evidence type="ECO:0000256" key="1">
    <source>
        <dbReference type="SAM" id="Phobius"/>
    </source>
</evidence>